<accession>A0A1G9EI10</accession>
<sequence length="174" mass="19983">MLIVIDVQNDAFDESGSNYTESAKKIMDGIAKRIDRAVANEESVIYTKNLYPDFEYDERSAAAIHFDEAIYPEFLERLEIYGDEYTKTFYGIPPEQAKNIYENYKEEVKTNHIIEFIGVETNVCVLANIMVIQNIFPEANMTVNKNLVAASNQDLHHKTLEILSNMNVFIVDDK</sequence>
<dbReference type="InterPro" id="IPR000868">
    <property type="entry name" value="Isochorismatase-like_dom"/>
</dbReference>
<evidence type="ECO:0000313" key="4">
    <source>
        <dbReference type="Proteomes" id="UP000242700"/>
    </source>
</evidence>
<dbReference type="Proteomes" id="UP000242700">
    <property type="component" value="Unassembled WGS sequence"/>
</dbReference>
<reference evidence="2 5" key="3">
    <citation type="submission" date="2021-03" db="EMBL/GenBank/DDBJ databases">
        <title>Genomic Encyclopedia of Type Strains, Phase IV (KMG-IV): sequencing the most valuable type-strain genomes for metagenomic binning, comparative biology and taxonomic classification.</title>
        <authorList>
            <person name="Goeker M."/>
        </authorList>
    </citation>
    <scope>NUCLEOTIDE SEQUENCE [LARGE SCALE GENOMIC DNA]</scope>
    <source>
        <strain evidence="2 5">DSM 22420</strain>
    </source>
</reference>
<dbReference type="InterPro" id="IPR036380">
    <property type="entry name" value="Isochorismatase-like_sf"/>
</dbReference>
<dbReference type="Proteomes" id="UP001519348">
    <property type="component" value="Unassembled WGS sequence"/>
</dbReference>
<dbReference type="EMBL" id="FNFI01000017">
    <property type="protein sequence ID" value="SDK75807.1"/>
    <property type="molecule type" value="Genomic_DNA"/>
</dbReference>
<reference evidence="3" key="2">
    <citation type="submission" date="2016-10" db="EMBL/GenBank/DDBJ databases">
        <authorList>
            <person name="de Groot N.N."/>
        </authorList>
    </citation>
    <scope>NUCLEOTIDE SEQUENCE [LARGE SCALE GENOMIC DNA]</scope>
    <source>
        <strain evidence="3">CGMCC 1.8911</strain>
    </source>
</reference>
<organism evidence="3 4">
    <name type="scientific">Jeotgalicoccus aerolatus</name>
    <dbReference type="NCBI Taxonomy" id="709510"/>
    <lineage>
        <taxon>Bacteria</taxon>
        <taxon>Bacillati</taxon>
        <taxon>Bacillota</taxon>
        <taxon>Bacilli</taxon>
        <taxon>Bacillales</taxon>
        <taxon>Staphylococcaceae</taxon>
        <taxon>Jeotgalicoccus</taxon>
    </lineage>
</organism>
<proteinExistence type="predicted"/>
<dbReference type="Gene3D" id="3.40.50.850">
    <property type="entry name" value="Isochorismatase-like"/>
    <property type="match status" value="1"/>
</dbReference>
<evidence type="ECO:0000259" key="1">
    <source>
        <dbReference type="Pfam" id="PF00857"/>
    </source>
</evidence>
<dbReference type="RefSeq" id="WP_092600069.1">
    <property type="nucleotide sequence ID" value="NZ_BMCN01000001.1"/>
</dbReference>
<dbReference type="OrthoDB" id="9796485at2"/>
<protein>
    <submittedName>
        <fullName evidence="3">Nicotinamidase-related amidase</fullName>
    </submittedName>
</protein>
<feature type="domain" description="Isochorismatase-like" evidence="1">
    <location>
        <begin position="1"/>
        <end position="169"/>
    </location>
</feature>
<keyword evidence="5" id="KW-1185">Reference proteome</keyword>
<gene>
    <name evidence="2" type="ORF">J2Z27_001576</name>
    <name evidence="3" type="ORF">SAMN05216187_11715</name>
</gene>
<dbReference type="EMBL" id="JAGGKN010000005">
    <property type="protein sequence ID" value="MBP1952528.1"/>
    <property type="molecule type" value="Genomic_DNA"/>
</dbReference>
<reference evidence="4" key="1">
    <citation type="submission" date="2016-10" db="EMBL/GenBank/DDBJ databases">
        <authorList>
            <person name="Varghese N."/>
            <person name="Submissions S."/>
        </authorList>
    </citation>
    <scope>NUCLEOTIDE SEQUENCE [LARGE SCALE GENOMIC DNA]</scope>
    <source>
        <strain evidence="4">CGMCC 1.8911</strain>
    </source>
</reference>
<evidence type="ECO:0000313" key="5">
    <source>
        <dbReference type="Proteomes" id="UP001519348"/>
    </source>
</evidence>
<dbReference type="STRING" id="586411.SAMN05216187_11715"/>
<dbReference type="SUPFAM" id="SSF52499">
    <property type="entry name" value="Isochorismatase-like hydrolases"/>
    <property type="match status" value="1"/>
</dbReference>
<evidence type="ECO:0000313" key="2">
    <source>
        <dbReference type="EMBL" id="MBP1952528.1"/>
    </source>
</evidence>
<evidence type="ECO:0000313" key="3">
    <source>
        <dbReference type="EMBL" id="SDK75807.1"/>
    </source>
</evidence>
<dbReference type="AlphaFoldDB" id="A0A1G9EI10"/>
<name>A0A1G9EI10_9STAP</name>
<dbReference type="Pfam" id="PF00857">
    <property type="entry name" value="Isochorismatase"/>
    <property type="match status" value="1"/>
</dbReference>